<evidence type="ECO:0000256" key="2">
    <source>
        <dbReference type="ARBA" id="ARBA00022512"/>
    </source>
</evidence>
<gene>
    <name evidence="11" type="primary">vip</name>
    <name evidence="11" type="ORF">BB997_10445</name>
    <name evidence="10" type="ORF">Y261_10465</name>
</gene>
<feature type="chain" id="PRO_5041141781" evidence="8">
    <location>
        <begin position="30"/>
        <end position="432"/>
    </location>
</feature>
<evidence type="ECO:0000313" key="10">
    <source>
        <dbReference type="EMBL" id="EAE2354768.1"/>
    </source>
</evidence>
<accession>A0A6Y7F0U0</accession>
<keyword evidence="2" id="KW-0134">Cell wall</keyword>
<evidence type="ECO:0000256" key="7">
    <source>
        <dbReference type="SAM" id="MobiDB-lite"/>
    </source>
</evidence>
<evidence type="ECO:0000256" key="8">
    <source>
        <dbReference type="SAM" id="SignalP"/>
    </source>
</evidence>
<comment type="caution">
    <text evidence="11">The sequence shown here is derived from an EMBL/GenBank/DDBJ whole genome shotgun (WGS) entry which is preliminary data.</text>
</comment>
<keyword evidence="3" id="KW-0964">Secreted</keyword>
<comment type="subcellular location">
    <subcellularLocation>
        <location evidence="1">Secreted</location>
        <location evidence="1">Cell wall</location>
        <topology evidence="1">Peptidoglycan-anchor</topology>
    </subcellularLocation>
</comment>
<dbReference type="RefSeq" id="WP_097351888.1">
    <property type="nucleotide sequence ID" value="NZ_JBEQQH010000006.1"/>
</dbReference>
<dbReference type="EMBL" id="AAAREG010000008">
    <property type="protein sequence ID" value="EAE2354768.1"/>
    <property type="molecule type" value="Genomic_DNA"/>
</dbReference>
<reference evidence="12 13" key="1">
    <citation type="submission" date="2018-06" db="EMBL/GenBank/DDBJ databases">
        <authorList>
            <consortium name="PulseNet: The National Subtyping Network for Foodborne Disease Surveillance"/>
            <person name="Tarr C.L."/>
            <person name="Trees E."/>
            <person name="Katz L.S."/>
            <person name="Carleton-Romer H.A."/>
            <person name="Stroika S."/>
            <person name="Kucerova Z."/>
            <person name="Roache K.F."/>
            <person name="Sabol A.L."/>
            <person name="Besser J."/>
            <person name="Gerner-Smidt P."/>
        </authorList>
    </citation>
    <scope>NUCLEOTIDE SEQUENCE [LARGE SCALE GENOMIC DNA]</scope>
    <source>
        <strain evidence="10 12">PNUSAL000134</strain>
        <strain evidence="11 13">PNUSAL002298</strain>
    </source>
</reference>
<dbReference type="NCBIfam" id="TIGR01167">
    <property type="entry name" value="LPXTG_anchor"/>
    <property type="match status" value="1"/>
</dbReference>
<evidence type="ECO:0000256" key="3">
    <source>
        <dbReference type="ARBA" id="ARBA00022525"/>
    </source>
</evidence>
<proteinExistence type="predicted"/>
<feature type="domain" description="Gram-positive cocci surface proteins LPxTG" evidence="9">
    <location>
        <begin position="403"/>
        <end position="432"/>
    </location>
</feature>
<evidence type="ECO:0000259" key="9">
    <source>
        <dbReference type="PROSITE" id="PS50847"/>
    </source>
</evidence>
<evidence type="ECO:0000256" key="1">
    <source>
        <dbReference type="ARBA" id="ARBA00004168"/>
    </source>
</evidence>
<evidence type="ECO:0000313" key="13">
    <source>
        <dbReference type="Proteomes" id="UP000478682"/>
    </source>
</evidence>
<evidence type="ECO:0000256" key="5">
    <source>
        <dbReference type="ARBA" id="ARBA00023088"/>
    </source>
</evidence>
<dbReference type="EMBL" id="AABATR010000005">
    <property type="protein sequence ID" value="EAG1894026.1"/>
    <property type="molecule type" value="Genomic_DNA"/>
</dbReference>
<name>A0A6Y7F0U0_LISMN</name>
<keyword evidence="6" id="KW-0175">Coiled coil</keyword>
<sequence>MNKYFKNLATVLFTVSLLTTSITALPAMASAYEETHNASTIYISPLDAPHVGDTKITGKTTALSSFAIAIYTPEGRLTGTFFGTTNAAGTYAVDLSDFTYYDPLGYEASGNVILEKGAMVRSMTETNSDLIKTVTINYNYIQTAINELFLNNDPTGTILAATDQNAINAVQEQINTVTSSEKETFQEQLNNAQQQLDARIAQEQAAIQAVNQLFLEDNPANSIKAETTQDLIDQAQTLVDVLPASELKDTLQANIVKAQTELDERSKPVTPPKNDPETDNPEEPVTPVDPATPTPDEPSTPTDPATPTPDEPSTPTDPATPTPDEPSTPTDPATPEKPEITTPENPESTVVESDSSENEPEKSADSKIVNNPIQITSQATKTATKQATKQAKSSVTKTTTLPIPKTGDTETTSSILFGTLMLASLALFRRKK</sequence>
<dbReference type="InterPro" id="IPR054544">
    <property type="entry name" value="Pest_crys_Cry1Aa_dom-IV"/>
</dbReference>
<feature type="compositionally biased region" description="Low complexity" evidence="7">
    <location>
        <begin position="376"/>
        <end position="394"/>
    </location>
</feature>
<evidence type="ECO:0000313" key="11">
    <source>
        <dbReference type="EMBL" id="EAG1894026.1"/>
    </source>
</evidence>
<protein>
    <submittedName>
        <fullName evidence="11">Cell invasion LPXTG protein Vip</fullName>
    </submittedName>
</protein>
<dbReference type="Proteomes" id="UP000478682">
    <property type="component" value="Unassembled WGS sequence"/>
</dbReference>
<dbReference type="Proteomes" id="UP000336166">
    <property type="component" value="Unassembled WGS sequence"/>
</dbReference>
<feature type="coiled-coil region" evidence="6">
    <location>
        <begin position="175"/>
        <end position="206"/>
    </location>
</feature>
<dbReference type="Pfam" id="PF00746">
    <property type="entry name" value="Gram_pos_anchor"/>
    <property type="match status" value="1"/>
</dbReference>
<feature type="region of interest" description="Disordered" evidence="7">
    <location>
        <begin position="259"/>
        <end position="411"/>
    </location>
</feature>
<dbReference type="NCBIfam" id="NF033201">
    <property type="entry name" value="Vip_LPXTG_Lm"/>
    <property type="match status" value="1"/>
</dbReference>
<dbReference type="AlphaFoldDB" id="A0A6Y7F0U0"/>
<dbReference type="Pfam" id="PF18449">
    <property type="entry name" value="Endotoxin_C2"/>
    <property type="match status" value="2"/>
</dbReference>
<evidence type="ECO:0000313" key="12">
    <source>
        <dbReference type="Proteomes" id="UP000336166"/>
    </source>
</evidence>
<keyword evidence="4 8" id="KW-0732">Signal</keyword>
<feature type="signal peptide" evidence="8">
    <location>
        <begin position="1"/>
        <end position="29"/>
    </location>
</feature>
<evidence type="ECO:0000256" key="6">
    <source>
        <dbReference type="SAM" id="Coils"/>
    </source>
</evidence>
<feature type="compositionally biased region" description="Polar residues" evidence="7">
    <location>
        <begin position="342"/>
        <end position="353"/>
    </location>
</feature>
<organism evidence="11 13">
    <name type="scientific">Listeria monocytogenes</name>
    <dbReference type="NCBI Taxonomy" id="1639"/>
    <lineage>
        <taxon>Bacteria</taxon>
        <taxon>Bacillati</taxon>
        <taxon>Bacillota</taxon>
        <taxon>Bacilli</taxon>
        <taxon>Bacillales</taxon>
        <taxon>Listeriaceae</taxon>
        <taxon>Listeria</taxon>
    </lineage>
</organism>
<evidence type="ECO:0000256" key="4">
    <source>
        <dbReference type="ARBA" id="ARBA00022729"/>
    </source>
</evidence>
<dbReference type="InterPro" id="IPR019931">
    <property type="entry name" value="LPXTG_anchor"/>
</dbReference>
<keyword evidence="5" id="KW-0572">Peptidoglycan-anchor</keyword>
<dbReference type="PROSITE" id="PS50847">
    <property type="entry name" value="GRAM_POS_ANCHORING"/>
    <property type="match status" value="1"/>
</dbReference>